<dbReference type="EMBL" id="OZ034819">
    <property type="protein sequence ID" value="CAL1398409.1"/>
    <property type="molecule type" value="Genomic_DNA"/>
</dbReference>
<dbReference type="AlphaFoldDB" id="A0AAV2FK56"/>
<gene>
    <name evidence="1" type="ORF">LTRI10_LOCUS38643</name>
</gene>
<proteinExistence type="predicted"/>
<sequence length="119" mass="13387">MKHRLRRTTFLFCLPPPPLVASPTSPLRPRRLRRITFLLCLPQLPLAASGFTDLEQPQPSEANRRGLISLFIVVDSKIETGSTISSNPFIQQFRHRSNDLGLDLETQCSPLPHSKTGEI</sequence>
<reference evidence="1 2" key="1">
    <citation type="submission" date="2024-04" db="EMBL/GenBank/DDBJ databases">
        <authorList>
            <person name="Fracassetti M."/>
        </authorList>
    </citation>
    <scope>NUCLEOTIDE SEQUENCE [LARGE SCALE GENOMIC DNA]</scope>
</reference>
<dbReference type="Proteomes" id="UP001497516">
    <property type="component" value="Chromosome 6"/>
</dbReference>
<evidence type="ECO:0000313" key="2">
    <source>
        <dbReference type="Proteomes" id="UP001497516"/>
    </source>
</evidence>
<accession>A0AAV2FK56</accession>
<evidence type="ECO:0000313" key="1">
    <source>
        <dbReference type="EMBL" id="CAL1398409.1"/>
    </source>
</evidence>
<protein>
    <submittedName>
        <fullName evidence="1">Uncharacterized protein</fullName>
    </submittedName>
</protein>
<organism evidence="1 2">
    <name type="scientific">Linum trigynum</name>
    <dbReference type="NCBI Taxonomy" id="586398"/>
    <lineage>
        <taxon>Eukaryota</taxon>
        <taxon>Viridiplantae</taxon>
        <taxon>Streptophyta</taxon>
        <taxon>Embryophyta</taxon>
        <taxon>Tracheophyta</taxon>
        <taxon>Spermatophyta</taxon>
        <taxon>Magnoliopsida</taxon>
        <taxon>eudicotyledons</taxon>
        <taxon>Gunneridae</taxon>
        <taxon>Pentapetalae</taxon>
        <taxon>rosids</taxon>
        <taxon>fabids</taxon>
        <taxon>Malpighiales</taxon>
        <taxon>Linaceae</taxon>
        <taxon>Linum</taxon>
    </lineage>
</organism>
<keyword evidence="2" id="KW-1185">Reference proteome</keyword>
<name>A0AAV2FK56_9ROSI</name>